<keyword evidence="6" id="KW-0418">Kinase</keyword>
<dbReference type="EMBL" id="JAJOZI010000189">
    <property type="protein sequence ID" value="MCD7042088.1"/>
    <property type="molecule type" value="Genomic_DNA"/>
</dbReference>
<protein>
    <recommendedName>
        <fullName evidence="2">histidine kinase</fullName>
        <ecNumber evidence="2">2.7.13.3</ecNumber>
    </recommendedName>
</protein>
<reference evidence="9 10" key="2">
    <citation type="journal article" date="2023" name="Plant Pathol.">
        <title>Dismantling and reorganizing Pseudomonas marginalis sensu#lato.</title>
        <authorList>
            <person name="Sawada H."/>
            <person name="Fujikawa T."/>
            <person name="Satou M."/>
        </authorList>
    </citation>
    <scope>NUCLEOTIDE SEQUENCE [LARGE SCALE GENOMIC DNA]</scope>
    <source>
        <strain evidence="9 10">MAFF 311096</strain>
    </source>
</reference>
<dbReference type="Pfam" id="PF01590">
    <property type="entry name" value="GAF"/>
    <property type="match status" value="1"/>
</dbReference>
<evidence type="ECO:0000256" key="4">
    <source>
        <dbReference type="ARBA" id="ARBA00022679"/>
    </source>
</evidence>
<evidence type="ECO:0000256" key="1">
    <source>
        <dbReference type="ARBA" id="ARBA00000085"/>
    </source>
</evidence>
<dbReference type="PANTHER" id="PTHR41523">
    <property type="entry name" value="TWO-COMPONENT SYSTEM SENSOR PROTEIN"/>
    <property type="match status" value="1"/>
</dbReference>
<dbReference type="InterPro" id="IPR011102">
    <property type="entry name" value="Sig_transdc_His_kinase_HWE"/>
</dbReference>
<dbReference type="InterPro" id="IPR003018">
    <property type="entry name" value="GAF"/>
</dbReference>
<dbReference type="Proteomes" id="UP001154922">
    <property type="component" value="Unassembled WGS sequence"/>
</dbReference>
<sequence length="375" mass="40915">MHQMLEHFLNRALDVMSSGSPPNPLLHEIALALQAELPDCIVGINVLDKPGRTFRHSIFPSLPDEFARSLEGNVINGKRGSCGLGVLTGKLVNVPDVANDERFSDEWKEIFAQYGLASLISIPALTLDGEAHGSVAVIHPKAAPLQLEQIEFLRPFAVLCAKICAYSRTRETTQFLMGELEHRIRNLYFTVGGLANLTIKRYPNPSDFRRVFGERLTMMHRAHSLAFSERATGLFQLINEILAPYSKENEISISGPKIILSPDSACAFALAINELGTNASKYGSLSKVGGVLEIRWSILPKGELDTDSVFRLCWMESEGPAVQEPSRQGYGTLMIGGTLRNAFDGSAVLTFDPAGLICDISAPFSPKLGIEGSSD</sequence>
<gene>
    <name evidence="9" type="ORF">LRQ20_27725</name>
</gene>
<keyword evidence="7" id="KW-0067">ATP-binding</keyword>
<keyword evidence="4" id="KW-0808">Transferase</keyword>
<dbReference type="Pfam" id="PF07536">
    <property type="entry name" value="HWE_HK"/>
    <property type="match status" value="1"/>
</dbReference>
<evidence type="ECO:0000256" key="5">
    <source>
        <dbReference type="ARBA" id="ARBA00022741"/>
    </source>
</evidence>
<evidence type="ECO:0000256" key="2">
    <source>
        <dbReference type="ARBA" id="ARBA00012438"/>
    </source>
</evidence>
<organism evidence="9 10">
    <name type="scientific">Pseudomonas petroselini</name>
    <dbReference type="NCBI Taxonomy" id="2899822"/>
    <lineage>
        <taxon>Bacteria</taxon>
        <taxon>Pseudomonadati</taxon>
        <taxon>Pseudomonadota</taxon>
        <taxon>Gammaproteobacteria</taxon>
        <taxon>Pseudomonadales</taxon>
        <taxon>Pseudomonadaceae</taxon>
        <taxon>Pseudomonas</taxon>
    </lineage>
</organism>
<dbReference type="RefSeq" id="WP_231809789.1">
    <property type="nucleotide sequence ID" value="NZ_JAJOZG010000227.1"/>
</dbReference>
<dbReference type="InterPro" id="IPR029016">
    <property type="entry name" value="GAF-like_dom_sf"/>
</dbReference>
<evidence type="ECO:0000256" key="3">
    <source>
        <dbReference type="ARBA" id="ARBA00022553"/>
    </source>
</evidence>
<name>A0ABS8R4C7_9PSED</name>
<evidence type="ECO:0000256" key="7">
    <source>
        <dbReference type="ARBA" id="ARBA00022840"/>
    </source>
</evidence>
<evidence type="ECO:0000259" key="8">
    <source>
        <dbReference type="SMART" id="SM00911"/>
    </source>
</evidence>
<comment type="catalytic activity">
    <reaction evidence="1">
        <text>ATP + protein L-histidine = ADP + protein N-phospho-L-histidine.</text>
        <dbReference type="EC" id="2.7.13.3"/>
    </reaction>
</comment>
<comment type="caution">
    <text evidence="9">The sequence shown here is derived from an EMBL/GenBank/DDBJ whole genome shotgun (WGS) entry which is preliminary data.</text>
</comment>
<evidence type="ECO:0000256" key="6">
    <source>
        <dbReference type="ARBA" id="ARBA00022777"/>
    </source>
</evidence>
<proteinExistence type="predicted"/>
<dbReference type="EC" id="2.7.13.3" evidence="2"/>
<feature type="domain" description="Signal transduction histidine kinase HWE region" evidence="8">
    <location>
        <begin position="179"/>
        <end position="257"/>
    </location>
</feature>
<evidence type="ECO:0000313" key="10">
    <source>
        <dbReference type="Proteomes" id="UP001154922"/>
    </source>
</evidence>
<reference evidence="9 10" key="1">
    <citation type="journal article" date="2022" name="Int. J. Syst. Evol. Microbiol.">
        <title>Pseudomonas petroselini sp. nov., a pathogen causing bacterial rot of parsley in Japan.</title>
        <authorList>
            <person name="Sawada H."/>
            <person name="Fujikawa T."/>
            <person name="Osada S."/>
            <person name="Satou M."/>
        </authorList>
    </citation>
    <scope>NUCLEOTIDE SEQUENCE [LARGE SCALE GENOMIC DNA]</scope>
    <source>
        <strain evidence="9 10">MAFF 311096</strain>
    </source>
</reference>
<keyword evidence="5" id="KW-0547">Nucleotide-binding</keyword>
<dbReference type="Gene3D" id="3.30.450.40">
    <property type="match status" value="1"/>
</dbReference>
<keyword evidence="10" id="KW-1185">Reference proteome</keyword>
<dbReference type="SMART" id="SM00911">
    <property type="entry name" value="HWE_HK"/>
    <property type="match status" value="1"/>
</dbReference>
<keyword evidence="3" id="KW-0597">Phosphoprotein</keyword>
<dbReference type="PANTHER" id="PTHR41523:SF8">
    <property type="entry name" value="ETHYLENE RESPONSE SENSOR PROTEIN"/>
    <property type="match status" value="1"/>
</dbReference>
<accession>A0ABS8R4C7</accession>
<evidence type="ECO:0000313" key="9">
    <source>
        <dbReference type="EMBL" id="MCD7042088.1"/>
    </source>
</evidence>
<dbReference type="SUPFAM" id="SSF55781">
    <property type="entry name" value="GAF domain-like"/>
    <property type="match status" value="1"/>
</dbReference>